<evidence type="ECO:0000256" key="3">
    <source>
        <dbReference type="ARBA" id="ARBA00023002"/>
    </source>
</evidence>
<dbReference type="PRINTS" id="PR00080">
    <property type="entry name" value="SDRFAMILY"/>
</dbReference>
<dbReference type="RefSeq" id="WP_007319451.1">
    <property type="nucleotide sequence ID" value="NZ_BAEH01000106.1"/>
</dbReference>
<name>H0R4W5_9ACTN</name>
<evidence type="ECO:0000256" key="2">
    <source>
        <dbReference type="ARBA" id="ARBA00022857"/>
    </source>
</evidence>
<evidence type="ECO:0000256" key="1">
    <source>
        <dbReference type="ARBA" id="ARBA00006484"/>
    </source>
</evidence>
<organism evidence="5 6">
    <name type="scientific">Gordonia effusa NBRC 100432</name>
    <dbReference type="NCBI Taxonomy" id="1077974"/>
    <lineage>
        <taxon>Bacteria</taxon>
        <taxon>Bacillati</taxon>
        <taxon>Actinomycetota</taxon>
        <taxon>Actinomycetes</taxon>
        <taxon>Mycobacteriales</taxon>
        <taxon>Gordoniaceae</taxon>
        <taxon>Gordonia</taxon>
    </lineage>
</organism>
<dbReference type="OrthoDB" id="9775296at2"/>
<proteinExistence type="inferred from homology"/>
<dbReference type="PRINTS" id="PR00081">
    <property type="entry name" value="GDHRDH"/>
</dbReference>
<evidence type="ECO:0000256" key="4">
    <source>
        <dbReference type="RuleBase" id="RU000363"/>
    </source>
</evidence>
<keyword evidence="2" id="KW-0521">NADP</keyword>
<dbReference type="GO" id="GO:0016491">
    <property type="term" value="F:oxidoreductase activity"/>
    <property type="evidence" value="ECO:0007669"/>
    <property type="project" value="UniProtKB-KW"/>
</dbReference>
<dbReference type="PANTHER" id="PTHR43391:SF14">
    <property type="entry name" value="DEHYDROGENASE_REDUCTASE SDR FAMILY PROTEIN 7-LIKE"/>
    <property type="match status" value="1"/>
</dbReference>
<dbReference type="CDD" id="cd05233">
    <property type="entry name" value="SDR_c"/>
    <property type="match status" value="1"/>
</dbReference>
<gene>
    <name evidence="5" type="ORF">GOEFS_106_00120</name>
</gene>
<dbReference type="Gene3D" id="3.40.50.720">
    <property type="entry name" value="NAD(P)-binding Rossmann-like Domain"/>
    <property type="match status" value="1"/>
</dbReference>
<dbReference type="AlphaFoldDB" id="H0R4W5"/>
<evidence type="ECO:0000313" key="6">
    <source>
        <dbReference type="Proteomes" id="UP000035034"/>
    </source>
</evidence>
<dbReference type="InterPro" id="IPR036291">
    <property type="entry name" value="NAD(P)-bd_dom_sf"/>
</dbReference>
<dbReference type="EMBL" id="BAEH01000106">
    <property type="protein sequence ID" value="GAB20116.1"/>
    <property type="molecule type" value="Genomic_DNA"/>
</dbReference>
<dbReference type="PANTHER" id="PTHR43391">
    <property type="entry name" value="RETINOL DEHYDROGENASE-RELATED"/>
    <property type="match status" value="1"/>
</dbReference>
<sequence>MKTAIVTGAASGIGMGYATVLAERGFYVLVTDIDQIGAERVAAELNGRGGSLVEARKLDVTDAAAVAKVVNDVKREHGRLDMIFNNAGIGIGGPTEELEVAHWQKAGDVMIMGVAYGVDAAYRIMVEQGFGHIVNTASMAGMVPLAFMAPYNMAKHAVVGMSLSLRGEAAAHGVKVTCVCPIAVNTNIVRNLNSGLGETDEINIARKGYDLVEPLSKFVPEFIIASPVGHARAVLKGCDRNRALVIKPWFGRQAWWMQRAFPLLTVRVSSIYTRLAILLRKPAVNLGKAVLRVPDQEKEIAQ</sequence>
<comment type="caution">
    <text evidence="5">The sequence shown here is derived from an EMBL/GenBank/DDBJ whole genome shotgun (WGS) entry which is preliminary data.</text>
</comment>
<dbReference type="Pfam" id="PF00106">
    <property type="entry name" value="adh_short"/>
    <property type="match status" value="1"/>
</dbReference>
<reference evidence="5 6" key="1">
    <citation type="submission" date="2011-12" db="EMBL/GenBank/DDBJ databases">
        <title>Whole genome shotgun sequence of Gordonia effusa NBRC 100432.</title>
        <authorList>
            <person name="Yoshida I."/>
            <person name="Takarada H."/>
            <person name="Hosoyama A."/>
            <person name="Tsuchikane K."/>
            <person name="Katsumata H."/>
            <person name="Yamazaki S."/>
            <person name="Fujita N."/>
        </authorList>
    </citation>
    <scope>NUCLEOTIDE SEQUENCE [LARGE SCALE GENOMIC DNA]</scope>
    <source>
        <strain evidence="5 6">NBRC 100432</strain>
    </source>
</reference>
<dbReference type="STRING" id="1077974.GOEFS_106_00120"/>
<keyword evidence="3" id="KW-0560">Oxidoreductase</keyword>
<keyword evidence="6" id="KW-1185">Reference proteome</keyword>
<dbReference type="Proteomes" id="UP000035034">
    <property type="component" value="Unassembled WGS sequence"/>
</dbReference>
<evidence type="ECO:0000313" key="5">
    <source>
        <dbReference type="EMBL" id="GAB20116.1"/>
    </source>
</evidence>
<dbReference type="SUPFAM" id="SSF51735">
    <property type="entry name" value="NAD(P)-binding Rossmann-fold domains"/>
    <property type="match status" value="1"/>
</dbReference>
<comment type="similarity">
    <text evidence="1 4">Belongs to the short-chain dehydrogenases/reductases (SDR) family.</text>
</comment>
<dbReference type="PROSITE" id="PS00061">
    <property type="entry name" value="ADH_SHORT"/>
    <property type="match status" value="1"/>
</dbReference>
<protein>
    <submittedName>
        <fullName evidence="5">Putative alcohol dehydrogenase</fullName>
    </submittedName>
</protein>
<dbReference type="InterPro" id="IPR020904">
    <property type="entry name" value="Sc_DH/Rdtase_CS"/>
</dbReference>
<dbReference type="InterPro" id="IPR002347">
    <property type="entry name" value="SDR_fam"/>
</dbReference>
<accession>H0R4W5</accession>
<dbReference type="eggNOG" id="COG4221">
    <property type="taxonomic scope" value="Bacteria"/>
</dbReference>